<dbReference type="PROSITE" id="PS50216">
    <property type="entry name" value="DHHC"/>
    <property type="match status" value="1"/>
</dbReference>
<dbReference type="InterPro" id="IPR001594">
    <property type="entry name" value="Palmitoyltrfase_DHHC"/>
</dbReference>
<evidence type="ECO:0000313" key="9">
    <source>
        <dbReference type="EMBL" id="OAO17943.1"/>
    </source>
</evidence>
<evidence type="ECO:0000256" key="1">
    <source>
        <dbReference type="ARBA" id="ARBA00004141"/>
    </source>
</evidence>
<comment type="catalytic activity">
    <reaction evidence="7">
        <text>L-cysteinyl-[protein] + hexadecanoyl-CoA = S-hexadecanoyl-L-cysteinyl-[protein] + CoA</text>
        <dbReference type="Rhea" id="RHEA:36683"/>
        <dbReference type="Rhea" id="RHEA-COMP:10131"/>
        <dbReference type="Rhea" id="RHEA-COMP:11032"/>
        <dbReference type="ChEBI" id="CHEBI:29950"/>
        <dbReference type="ChEBI" id="CHEBI:57287"/>
        <dbReference type="ChEBI" id="CHEBI:57379"/>
        <dbReference type="ChEBI" id="CHEBI:74151"/>
        <dbReference type="EC" id="2.3.1.225"/>
    </reaction>
</comment>
<evidence type="ECO:0000256" key="7">
    <source>
        <dbReference type="RuleBase" id="RU079119"/>
    </source>
</evidence>
<evidence type="ECO:0000256" key="2">
    <source>
        <dbReference type="ARBA" id="ARBA00022679"/>
    </source>
</evidence>
<reference evidence="9 10" key="1">
    <citation type="submission" date="2016-05" db="EMBL/GenBank/DDBJ databases">
        <title>Nuclear genome of Blastocystis sp. subtype 1 NandII.</title>
        <authorList>
            <person name="Gentekaki E."/>
            <person name="Curtis B."/>
            <person name="Stairs C."/>
            <person name="Eme L."/>
            <person name="Herman E."/>
            <person name="Klimes V."/>
            <person name="Arias M.C."/>
            <person name="Elias M."/>
            <person name="Hilliou F."/>
            <person name="Klute M."/>
            <person name="Malik S.-B."/>
            <person name="Pightling A."/>
            <person name="Rachubinski R."/>
            <person name="Salas D."/>
            <person name="Schlacht A."/>
            <person name="Suga H."/>
            <person name="Archibald J."/>
            <person name="Ball S.G."/>
            <person name="Clark G."/>
            <person name="Dacks J."/>
            <person name="Van Der Giezen M."/>
            <person name="Tsaousis A."/>
            <person name="Roger A."/>
        </authorList>
    </citation>
    <scope>NUCLEOTIDE SEQUENCE [LARGE SCALE GENOMIC DNA]</scope>
    <source>
        <strain evidence="10">ATCC 50177 / NandII</strain>
    </source>
</reference>
<proteinExistence type="inferred from homology"/>
<feature type="domain" description="Palmitoyltransferase DHHC" evidence="8">
    <location>
        <begin position="96"/>
        <end position="251"/>
    </location>
</feature>
<comment type="similarity">
    <text evidence="7">Belongs to the DHHC palmitoyltransferase family.</text>
</comment>
<organism evidence="9 10">
    <name type="scientific">Blastocystis sp. subtype 1 (strain ATCC 50177 / NandII)</name>
    <dbReference type="NCBI Taxonomy" id="478820"/>
    <lineage>
        <taxon>Eukaryota</taxon>
        <taxon>Sar</taxon>
        <taxon>Stramenopiles</taxon>
        <taxon>Bigyra</taxon>
        <taxon>Opalozoa</taxon>
        <taxon>Opalinata</taxon>
        <taxon>Blastocystidae</taxon>
        <taxon>Blastocystis</taxon>
    </lineage>
</organism>
<evidence type="ECO:0000256" key="3">
    <source>
        <dbReference type="ARBA" id="ARBA00022692"/>
    </source>
</evidence>
<keyword evidence="6 7" id="KW-0012">Acyltransferase</keyword>
<dbReference type="GO" id="GO:0016020">
    <property type="term" value="C:membrane"/>
    <property type="evidence" value="ECO:0007669"/>
    <property type="project" value="UniProtKB-SubCell"/>
</dbReference>
<sequence>MFVCGKCWCVCNSPWSLLVSLFGYCQIAFVLYCTLDIVVYPMYGFSSMGIVLTMIICFFAIMVIWSGLKASFTEPGIVVDQQKLSPEMSEFMVGEESYNYCSKCNQMKPFRAHHCSKCNVCILKMDHHCQWINNCVGARNQKYFILYLLYVHMGEVFACILGFSRIYMLRSYFPRYTTFEYTKDLYPFNRVLPNWLLTRLRLPLFDDELVPLLFLCIEVLLSLLFAIFTVFLFIDQINAIRYDMTYVEYLKEYNVKTLENDFYDCLISCMGEPPCWRWFFPIQGVYLDAVIKKLSHEYLEFNEEEEETEEEKKNK</sequence>
<dbReference type="EMBL" id="LXWW01000012">
    <property type="protein sequence ID" value="OAO17943.1"/>
    <property type="molecule type" value="Genomic_DNA"/>
</dbReference>
<dbReference type="STRING" id="478820.A0A196SLL3"/>
<comment type="domain">
    <text evidence="7">The DHHC domain is required for palmitoyltransferase activity.</text>
</comment>
<dbReference type="AlphaFoldDB" id="A0A196SLL3"/>
<keyword evidence="3 7" id="KW-0812">Transmembrane</keyword>
<gene>
    <name evidence="9" type="ORF">AV274_0276</name>
</gene>
<name>A0A196SLL3_BLAHN</name>
<feature type="transmembrane region" description="Helical" evidence="7">
    <location>
        <begin position="144"/>
        <end position="167"/>
    </location>
</feature>
<keyword evidence="5 7" id="KW-0472">Membrane</keyword>
<evidence type="ECO:0000256" key="6">
    <source>
        <dbReference type="ARBA" id="ARBA00023315"/>
    </source>
</evidence>
<feature type="transmembrane region" description="Helical" evidence="7">
    <location>
        <begin position="21"/>
        <end position="43"/>
    </location>
</feature>
<dbReference type="GO" id="GO:0019706">
    <property type="term" value="F:protein-cysteine S-palmitoyltransferase activity"/>
    <property type="evidence" value="ECO:0007669"/>
    <property type="project" value="UniProtKB-EC"/>
</dbReference>
<dbReference type="InterPro" id="IPR039859">
    <property type="entry name" value="PFA4/ZDH16/20/ERF2-like"/>
</dbReference>
<dbReference type="PANTHER" id="PTHR12246">
    <property type="entry name" value="PALMITOYLTRANSFERASE ZDHHC16"/>
    <property type="match status" value="1"/>
</dbReference>
<accession>A0A196SLL3</accession>
<evidence type="ECO:0000256" key="4">
    <source>
        <dbReference type="ARBA" id="ARBA00022989"/>
    </source>
</evidence>
<comment type="caution">
    <text evidence="9">The sequence shown here is derived from an EMBL/GenBank/DDBJ whole genome shotgun (WGS) entry which is preliminary data.</text>
</comment>
<dbReference type="Pfam" id="PF01529">
    <property type="entry name" value="DHHC"/>
    <property type="match status" value="1"/>
</dbReference>
<dbReference type="EC" id="2.3.1.225" evidence="7"/>
<feature type="transmembrane region" description="Helical" evidence="7">
    <location>
        <begin position="49"/>
        <end position="68"/>
    </location>
</feature>
<feature type="transmembrane region" description="Helical" evidence="7">
    <location>
        <begin position="209"/>
        <end position="234"/>
    </location>
</feature>
<keyword evidence="4 7" id="KW-1133">Transmembrane helix</keyword>
<dbReference type="Proteomes" id="UP000078348">
    <property type="component" value="Unassembled WGS sequence"/>
</dbReference>
<comment type="subcellular location">
    <subcellularLocation>
        <location evidence="1">Membrane</location>
        <topology evidence="1">Multi-pass membrane protein</topology>
    </subcellularLocation>
</comment>
<dbReference type="OrthoDB" id="331948at2759"/>
<keyword evidence="2 7" id="KW-0808">Transferase</keyword>
<keyword evidence="10" id="KW-1185">Reference proteome</keyword>
<evidence type="ECO:0000256" key="5">
    <source>
        <dbReference type="ARBA" id="ARBA00023136"/>
    </source>
</evidence>
<protein>
    <recommendedName>
        <fullName evidence="7">Palmitoyltransferase</fullName>
        <ecNumber evidence="7">2.3.1.225</ecNumber>
    </recommendedName>
</protein>
<evidence type="ECO:0000313" key="10">
    <source>
        <dbReference type="Proteomes" id="UP000078348"/>
    </source>
</evidence>
<evidence type="ECO:0000259" key="8">
    <source>
        <dbReference type="Pfam" id="PF01529"/>
    </source>
</evidence>